<dbReference type="Pfam" id="PF06947">
    <property type="entry name" value="DUF1290"/>
    <property type="match status" value="1"/>
</dbReference>
<reference evidence="3 4" key="1">
    <citation type="submission" date="2020-03" db="EMBL/GenBank/DDBJ databases">
        <title>Nocardioides sp. nov., isolated from fish.</title>
        <authorList>
            <person name="Hyun D.-W."/>
            <person name="Bae J.-W."/>
        </authorList>
    </citation>
    <scope>NUCLEOTIDE SEQUENCE [LARGE SCALE GENOMIC DNA]</scope>
    <source>
        <strain evidence="3 4">HDW12A</strain>
    </source>
</reference>
<keyword evidence="1" id="KW-1003">Cell membrane</keyword>
<dbReference type="InterPro" id="IPR009709">
    <property type="entry name" value="DUF1290"/>
</dbReference>
<evidence type="ECO:0000313" key="3">
    <source>
        <dbReference type="EMBL" id="QIK76465.1"/>
    </source>
</evidence>
<dbReference type="GO" id="GO:0005886">
    <property type="term" value="C:plasma membrane"/>
    <property type="evidence" value="ECO:0007669"/>
    <property type="project" value="UniProtKB-SubCell"/>
</dbReference>
<evidence type="ECO:0000256" key="2">
    <source>
        <dbReference type="SAM" id="Phobius"/>
    </source>
</evidence>
<name>A0A6G7YI21_9ACTN</name>
<keyword evidence="2" id="KW-1133">Transmembrane helix</keyword>
<accession>A0A6G7YI21</accession>
<dbReference type="PIRSF" id="PIRSF018579">
    <property type="entry name" value="Sbp"/>
    <property type="match status" value="1"/>
</dbReference>
<proteinExistence type="inferred from homology"/>
<comment type="similarity">
    <text evidence="1">Belongs to the sbp family.</text>
</comment>
<gene>
    <name evidence="3" type="ORF">G7071_14570</name>
</gene>
<dbReference type="KEGG" id="npi:G7071_14570"/>
<evidence type="ECO:0000313" key="4">
    <source>
        <dbReference type="Proteomes" id="UP000502035"/>
    </source>
</evidence>
<protein>
    <submittedName>
        <fullName evidence="3">Small basic family protein</fullName>
    </submittedName>
</protein>
<keyword evidence="1 2" id="KW-0812">Transmembrane</keyword>
<comment type="subcellular location">
    <subcellularLocation>
        <location evidence="1">Cell membrane</location>
        <topology evidence="1">Multi-pass membrane protein</topology>
    </subcellularLocation>
</comment>
<dbReference type="RefSeq" id="WP_166319929.1">
    <property type="nucleotide sequence ID" value="NZ_CP049866.1"/>
</dbReference>
<keyword evidence="4" id="KW-1185">Reference proteome</keyword>
<dbReference type="EMBL" id="CP049866">
    <property type="protein sequence ID" value="QIK76465.1"/>
    <property type="molecule type" value="Genomic_DNA"/>
</dbReference>
<dbReference type="AlphaFoldDB" id="A0A6G7YI21"/>
<sequence>MIAALGLLLGVLAGLFFAPDVPVGLERYLPIAVVAALDAVFGGLRALLDGIFDDKVFVVSFISNVVIAAAIVFLGDQLGVGQQLSTGVIVVLGIRIFSNVAAIRRHLFHA</sequence>
<dbReference type="Proteomes" id="UP000502035">
    <property type="component" value="Chromosome"/>
</dbReference>
<feature type="transmembrane region" description="Helical" evidence="2">
    <location>
        <begin position="27"/>
        <end position="44"/>
    </location>
</feature>
<keyword evidence="1 2" id="KW-0472">Membrane</keyword>
<feature type="transmembrane region" description="Helical" evidence="2">
    <location>
        <begin position="56"/>
        <end position="74"/>
    </location>
</feature>
<organism evidence="3 4">
    <name type="scientific">Nocardioides piscis</name>
    <dbReference type="NCBI Taxonomy" id="2714938"/>
    <lineage>
        <taxon>Bacteria</taxon>
        <taxon>Bacillati</taxon>
        <taxon>Actinomycetota</taxon>
        <taxon>Actinomycetes</taxon>
        <taxon>Propionibacteriales</taxon>
        <taxon>Nocardioidaceae</taxon>
        <taxon>Nocardioides</taxon>
    </lineage>
</organism>
<feature type="transmembrane region" description="Helical" evidence="2">
    <location>
        <begin position="80"/>
        <end position="98"/>
    </location>
</feature>
<evidence type="ECO:0000256" key="1">
    <source>
        <dbReference type="PIRNR" id="PIRNR018579"/>
    </source>
</evidence>